<dbReference type="PANTHER" id="PTHR11697">
    <property type="entry name" value="GENERAL TRANSCRIPTION FACTOR 2-RELATED ZINC FINGER PROTEIN"/>
    <property type="match status" value="1"/>
</dbReference>
<evidence type="ECO:0000313" key="3">
    <source>
        <dbReference type="EMBL" id="GAA0173981.1"/>
    </source>
</evidence>
<sequence>MQRYYKKIPKYRESNTNDSLPTVDTNEKEANNVPFTTSIKKQSDKKKNNYLVRIKASPRAAKYLLRGGLAFRAHDESDDSSYKRNFHELIEVLGLNNEETCRVVLKNAPKNHKMTSPDIQKEPVNACAVETINKIVNEIGYNNFSVLVDESGDGAGKEQMVVVARYIDDKGFVVERFIGYDGPSNMRGRFRGLKALIQKDNPNAYYVHCFAHQLQLALIVVGREQPGVKLFFGVVTCVVNVIKSSNKRQDLLREHQESHVANLMEEGFIETGWGLNQEMSLSRADDTRWGSHYNS</sequence>
<evidence type="ECO:0000313" key="4">
    <source>
        <dbReference type="Proteomes" id="UP001454036"/>
    </source>
</evidence>
<dbReference type="InterPro" id="IPR012337">
    <property type="entry name" value="RNaseH-like_sf"/>
</dbReference>
<dbReference type="AlphaFoldDB" id="A0AAV3RE62"/>
<organism evidence="3 4">
    <name type="scientific">Lithospermum erythrorhizon</name>
    <name type="common">Purple gromwell</name>
    <name type="synonym">Lithospermum officinale var. erythrorhizon</name>
    <dbReference type="NCBI Taxonomy" id="34254"/>
    <lineage>
        <taxon>Eukaryota</taxon>
        <taxon>Viridiplantae</taxon>
        <taxon>Streptophyta</taxon>
        <taxon>Embryophyta</taxon>
        <taxon>Tracheophyta</taxon>
        <taxon>Spermatophyta</taxon>
        <taxon>Magnoliopsida</taxon>
        <taxon>eudicotyledons</taxon>
        <taxon>Gunneridae</taxon>
        <taxon>Pentapetalae</taxon>
        <taxon>asterids</taxon>
        <taxon>lamiids</taxon>
        <taxon>Boraginales</taxon>
        <taxon>Boraginaceae</taxon>
        <taxon>Boraginoideae</taxon>
        <taxon>Lithospermeae</taxon>
        <taxon>Lithospermum</taxon>
    </lineage>
</organism>
<feature type="region of interest" description="Disordered" evidence="1">
    <location>
        <begin position="1"/>
        <end position="27"/>
    </location>
</feature>
<evidence type="ECO:0000256" key="1">
    <source>
        <dbReference type="SAM" id="MobiDB-lite"/>
    </source>
</evidence>
<reference evidence="3 4" key="1">
    <citation type="submission" date="2024-01" db="EMBL/GenBank/DDBJ databases">
        <title>The complete chloroplast genome sequence of Lithospermum erythrorhizon: insights into the phylogenetic relationship among Boraginaceae species and the maternal lineages of purple gromwells.</title>
        <authorList>
            <person name="Okada T."/>
            <person name="Watanabe K."/>
        </authorList>
    </citation>
    <scope>NUCLEOTIDE SEQUENCE [LARGE SCALE GENOMIC DNA]</scope>
</reference>
<dbReference type="Pfam" id="PF14291">
    <property type="entry name" value="DUF4371"/>
    <property type="match status" value="1"/>
</dbReference>
<evidence type="ECO:0000259" key="2">
    <source>
        <dbReference type="Pfam" id="PF14291"/>
    </source>
</evidence>
<proteinExistence type="predicted"/>
<protein>
    <recommendedName>
        <fullName evidence="2">DUF4371 domain-containing protein</fullName>
    </recommendedName>
</protein>
<feature type="domain" description="DUF4371" evidence="2">
    <location>
        <begin position="38"/>
        <end position="179"/>
    </location>
</feature>
<dbReference type="Proteomes" id="UP001454036">
    <property type="component" value="Unassembled WGS sequence"/>
</dbReference>
<accession>A0AAV3RE62</accession>
<name>A0AAV3RE62_LITER</name>
<dbReference type="SUPFAM" id="SSF53098">
    <property type="entry name" value="Ribonuclease H-like"/>
    <property type="match status" value="1"/>
</dbReference>
<dbReference type="PANTHER" id="PTHR11697:SF230">
    <property type="entry name" value="ZINC FINGER, MYM DOMAIN CONTAINING 1"/>
    <property type="match status" value="1"/>
</dbReference>
<dbReference type="InterPro" id="IPR025398">
    <property type="entry name" value="DUF4371"/>
</dbReference>
<keyword evidence="4" id="KW-1185">Reference proteome</keyword>
<dbReference type="InterPro" id="IPR055298">
    <property type="entry name" value="AtLOH3-like"/>
</dbReference>
<dbReference type="EMBL" id="BAABME010008855">
    <property type="protein sequence ID" value="GAA0173981.1"/>
    <property type="molecule type" value="Genomic_DNA"/>
</dbReference>
<gene>
    <name evidence="3" type="ORF">LIER_27469</name>
</gene>
<comment type="caution">
    <text evidence="3">The sequence shown here is derived from an EMBL/GenBank/DDBJ whole genome shotgun (WGS) entry which is preliminary data.</text>
</comment>